<dbReference type="AlphaFoldDB" id="A0A1H9VC46"/>
<dbReference type="RefSeq" id="WP_022759169.1">
    <property type="nucleotide sequence ID" value="NZ_FOGJ01000022.1"/>
</dbReference>
<name>A0A1H9VC46_BUTFI</name>
<evidence type="ECO:0000313" key="2">
    <source>
        <dbReference type="Proteomes" id="UP000182584"/>
    </source>
</evidence>
<proteinExistence type="predicted"/>
<reference evidence="1 2" key="1">
    <citation type="submission" date="2016-10" db="EMBL/GenBank/DDBJ databases">
        <authorList>
            <person name="de Groot N.N."/>
        </authorList>
    </citation>
    <scope>NUCLEOTIDE SEQUENCE [LARGE SCALE GENOMIC DNA]</scope>
    <source>
        <strain evidence="1 2">AR40</strain>
    </source>
</reference>
<sequence length="56" mass="6616">MGIFFKDAENPTGDDYDALDDFFLETELDPDMKKPDSFKKAWQSEMGFYKQKRQEA</sequence>
<dbReference type="EMBL" id="FOGJ01000022">
    <property type="protein sequence ID" value="SES19149.1"/>
    <property type="molecule type" value="Genomic_DNA"/>
</dbReference>
<dbReference type="Proteomes" id="UP000182584">
    <property type="component" value="Unassembled WGS sequence"/>
</dbReference>
<accession>A0A1H9VC46</accession>
<evidence type="ECO:0000313" key="1">
    <source>
        <dbReference type="EMBL" id="SES19149.1"/>
    </source>
</evidence>
<organism evidence="1 2">
    <name type="scientific">Butyrivibrio fibrisolvens</name>
    <dbReference type="NCBI Taxonomy" id="831"/>
    <lineage>
        <taxon>Bacteria</taxon>
        <taxon>Bacillati</taxon>
        <taxon>Bacillota</taxon>
        <taxon>Clostridia</taxon>
        <taxon>Lachnospirales</taxon>
        <taxon>Lachnospiraceae</taxon>
        <taxon>Butyrivibrio</taxon>
    </lineage>
</organism>
<protein>
    <submittedName>
        <fullName evidence="1">Uncharacterized protein</fullName>
    </submittedName>
</protein>
<gene>
    <name evidence="1" type="ORF">SAMN04487884_12258</name>
</gene>